<gene>
    <name evidence="6" type="primary">mreB</name>
    <name evidence="8" type="ORF">GT747_12710</name>
    <name evidence="7" type="ORF">NE646_02820</name>
    <name evidence="9" type="ORF">SAMN05444424_1234</name>
</gene>
<keyword evidence="2 6" id="KW-0547">Nucleotide-binding</keyword>
<protein>
    <recommendedName>
        <fullName evidence="6">Cell shape-determining protein MreB</fullName>
    </recommendedName>
</protein>
<feature type="binding site" evidence="6">
    <location>
        <begin position="284"/>
        <end position="287"/>
    </location>
    <ligand>
        <name>ATP</name>
        <dbReference type="ChEBI" id="CHEBI:30616"/>
    </ligand>
</feature>
<dbReference type="EMBL" id="FQVY01000002">
    <property type="protein sequence ID" value="SHG03648.1"/>
    <property type="molecule type" value="Genomic_DNA"/>
</dbReference>
<evidence type="ECO:0000256" key="5">
    <source>
        <dbReference type="ARBA" id="ARBA00023458"/>
    </source>
</evidence>
<evidence type="ECO:0000256" key="3">
    <source>
        <dbReference type="ARBA" id="ARBA00022840"/>
    </source>
</evidence>
<dbReference type="Pfam" id="PF06723">
    <property type="entry name" value="MreB_Mbl"/>
    <property type="match status" value="1"/>
</dbReference>
<feature type="binding site" evidence="6">
    <location>
        <begin position="204"/>
        <end position="207"/>
    </location>
    <ligand>
        <name>ATP</name>
        <dbReference type="ChEBI" id="CHEBI:30616"/>
    </ligand>
</feature>
<dbReference type="Proteomes" id="UP001205063">
    <property type="component" value="Unassembled WGS sequence"/>
</dbReference>
<evidence type="ECO:0000313" key="12">
    <source>
        <dbReference type="Proteomes" id="UP001205063"/>
    </source>
</evidence>
<dbReference type="Proteomes" id="UP000474718">
    <property type="component" value="Unassembled WGS sequence"/>
</dbReference>
<dbReference type="SUPFAM" id="SSF53067">
    <property type="entry name" value="Actin-like ATPase domain"/>
    <property type="match status" value="2"/>
</dbReference>
<evidence type="ECO:0000256" key="6">
    <source>
        <dbReference type="HAMAP-Rule" id="MF_02207"/>
    </source>
</evidence>
<dbReference type="HAMAP" id="MF_02207">
    <property type="entry name" value="MreB"/>
    <property type="match status" value="1"/>
</dbReference>
<dbReference type="InterPro" id="IPR056546">
    <property type="entry name" value="MreB_MamK-like"/>
</dbReference>
<dbReference type="PRINTS" id="PR01652">
    <property type="entry name" value="SHAPEPROTEIN"/>
</dbReference>
<dbReference type="Gene3D" id="3.30.420.40">
    <property type="match status" value="3"/>
</dbReference>
<keyword evidence="1 6" id="KW-0963">Cytoplasm</keyword>
<dbReference type="GO" id="GO:0005737">
    <property type="term" value="C:cytoplasm"/>
    <property type="evidence" value="ECO:0007669"/>
    <property type="project" value="UniProtKB-SubCell"/>
</dbReference>
<reference evidence="9" key="2">
    <citation type="submission" date="2016-11" db="EMBL/GenBank/DDBJ databases">
        <authorList>
            <person name="Varghese N."/>
            <person name="Submissions S."/>
        </authorList>
    </citation>
    <scope>NUCLEOTIDE SEQUENCE</scope>
    <source>
        <strain evidence="9">DSM 4029</strain>
    </source>
</reference>
<sequence length="339" mass="35789">MFSRDIGIDLGTANTLVFMRGKGIIMREPSVVAVDKKTDTVRFVGQEAKDVIGRTPGSIVAVRPLKDGVIADFDITTSMLQIFIKKVFNGKMFARPRIIICIPSGVTAVERRAVREAALKAGAKQVSVIEEPMAAAIGAGLPVAEAMGSMVVDIGGGTSEVAVISLGGIVSAKSVRVGGDEFDSSIINYVKRAYNLLIGERTAEMIKIEIGSASSYEGEGEVEIKGRDLADGLPKNISLSAKEVREALAAPLQEVVDAIKTTLEKTPPELASDIIDHGITLTGGGALLRGLDELVTRETGMPVHIAENPLDCVAEGTGKVLENLDLLKEVLSDDGDSSY</sequence>
<evidence type="ECO:0000256" key="1">
    <source>
        <dbReference type="ARBA" id="ARBA00022490"/>
    </source>
</evidence>
<reference evidence="8 11" key="3">
    <citation type="journal article" date="2019" name="Nat. Med.">
        <title>A library of human gut bacterial isolates paired with longitudinal multiomics data enables mechanistic microbiome research.</title>
        <authorList>
            <person name="Poyet M."/>
            <person name="Groussin M."/>
            <person name="Gibbons S.M."/>
            <person name="Avila-Pacheco J."/>
            <person name="Jiang X."/>
            <person name="Kearney S.M."/>
            <person name="Perrotta A.R."/>
            <person name="Berdy B."/>
            <person name="Zhao S."/>
            <person name="Lieberman T.D."/>
            <person name="Swanson P.K."/>
            <person name="Smith M."/>
            <person name="Roesemann S."/>
            <person name="Alexander J.E."/>
            <person name="Rich S.A."/>
            <person name="Livny J."/>
            <person name="Vlamakis H."/>
            <person name="Clish C."/>
            <person name="Bullock K."/>
            <person name="Deik A."/>
            <person name="Scott J."/>
            <person name="Pierce K.A."/>
            <person name="Xavier R.J."/>
            <person name="Alm E.J."/>
        </authorList>
    </citation>
    <scope>NUCLEOTIDE SEQUENCE [LARGE SCALE GENOMIC DNA]</scope>
    <source>
        <strain evidence="8 11">BIOML-A2</strain>
    </source>
</reference>
<dbReference type="GO" id="GO:0008360">
    <property type="term" value="P:regulation of cell shape"/>
    <property type="evidence" value="ECO:0007669"/>
    <property type="project" value="UniProtKB-UniRule"/>
</dbReference>
<comment type="caution">
    <text evidence="7">The sequence shown here is derived from an EMBL/GenBank/DDBJ whole genome shotgun (WGS) entry which is preliminary data.</text>
</comment>
<proteinExistence type="inferred from homology"/>
<dbReference type="GO" id="GO:0005524">
    <property type="term" value="F:ATP binding"/>
    <property type="evidence" value="ECO:0007669"/>
    <property type="project" value="UniProtKB-KW"/>
</dbReference>
<dbReference type="RefSeq" id="WP_021658302.1">
    <property type="nucleotide sequence ID" value="NZ_FQVY01000002.1"/>
</dbReference>
<keyword evidence="4 6" id="KW-0133">Cell shape</keyword>
<comment type="subcellular location">
    <subcellularLocation>
        <location evidence="6">Cytoplasm</location>
    </subcellularLocation>
    <text evidence="6">Membrane-associated.</text>
</comment>
<feature type="binding site" evidence="6">
    <location>
        <begin position="156"/>
        <end position="158"/>
    </location>
    <ligand>
        <name>ATP</name>
        <dbReference type="ChEBI" id="CHEBI:30616"/>
    </ligand>
</feature>
<dbReference type="PANTHER" id="PTHR42749">
    <property type="entry name" value="CELL SHAPE-DETERMINING PROTEIN MREB"/>
    <property type="match status" value="1"/>
</dbReference>
<feature type="binding site" evidence="6">
    <location>
        <begin position="12"/>
        <end position="14"/>
    </location>
    <ligand>
        <name>ATP</name>
        <dbReference type="ChEBI" id="CHEBI:30616"/>
    </ligand>
</feature>
<evidence type="ECO:0000313" key="11">
    <source>
        <dbReference type="Proteomes" id="UP000474718"/>
    </source>
</evidence>
<name>A0AAP1LIK8_9FIRM</name>
<evidence type="ECO:0000313" key="8">
    <source>
        <dbReference type="EMBL" id="MZL70611.1"/>
    </source>
</evidence>
<dbReference type="EMBL" id="WWVX01000009">
    <property type="protein sequence ID" value="MZL70611.1"/>
    <property type="molecule type" value="Genomic_DNA"/>
</dbReference>
<dbReference type="PANTHER" id="PTHR42749:SF1">
    <property type="entry name" value="CELL SHAPE-DETERMINING PROTEIN MREB"/>
    <property type="match status" value="1"/>
</dbReference>
<dbReference type="EMBL" id="JANGAB010000001">
    <property type="protein sequence ID" value="MCQ4948603.1"/>
    <property type="molecule type" value="Genomic_DNA"/>
</dbReference>
<organism evidence="7 12">
    <name type="scientific">Bittarella massiliensis</name>
    <name type="common">ex Durand et al. 2017</name>
    <dbReference type="NCBI Taxonomy" id="1720313"/>
    <lineage>
        <taxon>Bacteria</taxon>
        <taxon>Bacillati</taxon>
        <taxon>Bacillota</taxon>
        <taxon>Clostridia</taxon>
        <taxon>Eubacteriales</taxon>
        <taxon>Oscillospiraceae</taxon>
        <taxon>Bittarella (ex Durand et al. 2017)</taxon>
    </lineage>
</organism>
<evidence type="ECO:0000313" key="10">
    <source>
        <dbReference type="Proteomes" id="UP000184089"/>
    </source>
</evidence>
<dbReference type="NCBIfam" id="TIGR00904">
    <property type="entry name" value="mreB"/>
    <property type="match status" value="1"/>
</dbReference>
<dbReference type="CDD" id="cd10225">
    <property type="entry name" value="ASKHA_NBD_MreB-like"/>
    <property type="match status" value="1"/>
</dbReference>
<comment type="subunit">
    <text evidence="6">Forms polymers.</text>
</comment>
<reference evidence="10" key="1">
    <citation type="submission" date="2016-11" db="EMBL/GenBank/DDBJ databases">
        <authorList>
            <person name="Jaros S."/>
            <person name="Januszkiewicz K."/>
            <person name="Wedrychowicz H."/>
        </authorList>
    </citation>
    <scope>NUCLEOTIDE SEQUENCE [LARGE SCALE GENOMIC DNA]</scope>
    <source>
        <strain evidence="10">DSM 4029</strain>
    </source>
</reference>
<dbReference type="NCBIfam" id="NF010539">
    <property type="entry name" value="PRK13927.1"/>
    <property type="match status" value="1"/>
</dbReference>
<dbReference type="GO" id="GO:0000902">
    <property type="term" value="P:cell morphogenesis"/>
    <property type="evidence" value="ECO:0007669"/>
    <property type="project" value="InterPro"/>
</dbReference>
<dbReference type="Proteomes" id="UP000184089">
    <property type="component" value="Unassembled WGS sequence"/>
</dbReference>
<dbReference type="InterPro" id="IPR004753">
    <property type="entry name" value="MreB"/>
</dbReference>
<dbReference type="AlphaFoldDB" id="A0AAP1LIK8"/>
<evidence type="ECO:0000256" key="4">
    <source>
        <dbReference type="ARBA" id="ARBA00022960"/>
    </source>
</evidence>
<reference evidence="7" key="4">
    <citation type="submission" date="2022-06" db="EMBL/GenBank/DDBJ databases">
        <title>Isolation of gut microbiota from human fecal samples.</title>
        <authorList>
            <person name="Pamer E.G."/>
            <person name="Barat B."/>
            <person name="Waligurski E."/>
            <person name="Medina S."/>
            <person name="Paddock L."/>
            <person name="Mostad J."/>
        </authorList>
    </citation>
    <scope>NUCLEOTIDE SEQUENCE</scope>
    <source>
        <strain evidence="7">DFI.7.96</strain>
    </source>
</reference>
<evidence type="ECO:0000256" key="2">
    <source>
        <dbReference type="ARBA" id="ARBA00022741"/>
    </source>
</evidence>
<keyword evidence="3 6" id="KW-0067">ATP-binding</keyword>
<accession>A0AAP1LIK8</accession>
<evidence type="ECO:0000313" key="9">
    <source>
        <dbReference type="EMBL" id="SHG03648.1"/>
    </source>
</evidence>
<comment type="similarity">
    <text evidence="5 6">Belongs to the FtsA/MreB family.</text>
</comment>
<evidence type="ECO:0000313" key="7">
    <source>
        <dbReference type="EMBL" id="MCQ4948603.1"/>
    </source>
</evidence>
<keyword evidence="11" id="KW-1185">Reference proteome</keyword>
<comment type="function">
    <text evidence="6">Forms membrane-associated dynamic filaments that are essential for cell shape determination. Acts by regulating cell wall synthesis and cell elongation, and thus cell shape. A feedback loop between cell geometry and MreB localization may maintain elongated cell shape by targeting cell wall growth to regions of negative cell wall curvature.</text>
</comment>
<dbReference type="InterPro" id="IPR043129">
    <property type="entry name" value="ATPase_NBD"/>
</dbReference>